<dbReference type="EMBL" id="QXHD01000004">
    <property type="protein sequence ID" value="NEZ57258.1"/>
    <property type="molecule type" value="Genomic_DNA"/>
</dbReference>
<proteinExistence type="predicted"/>
<accession>A0A6M0RM00</accession>
<evidence type="ECO:0000313" key="3">
    <source>
        <dbReference type="Proteomes" id="UP000481033"/>
    </source>
</evidence>
<feature type="transmembrane region" description="Helical" evidence="1">
    <location>
        <begin position="347"/>
        <end position="368"/>
    </location>
</feature>
<dbReference type="AlphaFoldDB" id="A0A6M0RM00"/>
<evidence type="ECO:0000256" key="1">
    <source>
        <dbReference type="SAM" id="Phobius"/>
    </source>
</evidence>
<reference evidence="2 3" key="1">
    <citation type="journal article" date="2020" name="Microb. Ecol.">
        <title>Ecogenomics of the Marine Benthic Filamentous Cyanobacterium Adonisia.</title>
        <authorList>
            <person name="Walter J.M."/>
            <person name="Coutinho F.H."/>
            <person name="Leomil L."/>
            <person name="Hargreaves P.I."/>
            <person name="Campeao M.E."/>
            <person name="Vieira V.V."/>
            <person name="Silva B.S."/>
            <person name="Fistarol G.O."/>
            <person name="Salomon P.S."/>
            <person name="Sawabe T."/>
            <person name="Mino S."/>
            <person name="Hosokawa M."/>
            <person name="Miyashita H."/>
            <person name="Maruyama F."/>
            <person name="van Verk M.C."/>
            <person name="Dutilh B.E."/>
            <person name="Thompson C.C."/>
            <person name="Thompson F.L."/>
        </authorList>
    </citation>
    <scope>NUCLEOTIDE SEQUENCE [LARGE SCALE GENOMIC DNA]</scope>
    <source>
        <strain evidence="2 3">CCMR0081</strain>
    </source>
</reference>
<keyword evidence="3" id="KW-1185">Reference proteome</keyword>
<dbReference type="Proteomes" id="UP000481033">
    <property type="component" value="Unassembled WGS sequence"/>
</dbReference>
<protein>
    <submittedName>
        <fullName evidence="2">Uncharacterized protein</fullName>
    </submittedName>
</protein>
<keyword evidence="1" id="KW-0472">Membrane</keyword>
<evidence type="ECO:0000313" key="2">
    <source>
        <dbReference type="EMBL" id="NEZ57258.1"/>
    </source>
</evidence>
<keyword evidence="1" id="KW-1133">Transmembrane helix</keyword>
<keyword evidence="1" id="KW-0812">Transmembrane</keyword>
<organism evidence="2 3">
    <name type="scientific">Adonisia turfae CCMR0081</name>
    <dbReference type="NCBI Taxonomy" id="2292702"/>
    <lineage>
        <taxon>Bacteria</taxon>
        <taxon>Bacillati</taxon>
        <taxon>Cyanobacteriota</taxon>
        <taxon>Adonisia</taxon>
        <taxon>Adonisia turfae</taxon>
    </lineage>
</organism>
<name>A0A6M0RM00_9CYAN</name>
<feature type="transmembrane region" description="Helical" evidence="1">
    <location>
        <begin position="6"/>
        <end position="24"/>
    </location>
</feature>
<gene>
    <name evidence="2" type="ORF">DXZ20_16590</name>
</gene>
<comment type="caution">
    <text evidence="2">The sequence shown here is derived from an EMBL/GenBank/DDBJ whole genome shotgun (WGS) entry which is preliminary data.</text>
</comment>
<feature type="transmembrane region" description="Helical" evidence="1">
    <location>
        <begin position="450"/>
        <end position="468"/>
    </location>
</feature>
<dbReference type="RefSeq" id="WP_163699318.1">
    <property type="nucleotide sequence ID" value="NZ_QXHD01000004.1"/>
</dbReference>
<sequence length="494" mass="54488">MGLPVVLDVALGLVFVYMALGLIASEVQEIVSTMLQWRAEHLKYSIEQLLAGGQSADHRAARRLADQIYSSPMVRDLNYEAQGIIARSARQMLHVIGSVYRLVSRTRNVFGRQTSGPSYIPSEAFATTLMETLQLEGVQKTVVEARLKRLLQERIMLPLGDTLHTLRAAVGDGALLDVELRNLEASLEKIFIDYRTGRTGLAQIADRVMAELDHFADQGAQVLPESYGATQAFTRRLGYLRSQIAGGMDMAEGLVHQLQPNLKELLALLTSSGEQADSRSELAYIRQTLDGRIPVRLQESLNILAERVSRRTGTAEDQFKLFQQELEHWYDRGMDRAAGVYRRNSKIVAILIGVAIAAAVNADTFYIVNRLTVDQAVRNSVIQTVNQASLDTLVSPSDDARALSDDLQSLGTAVQTTLSDYSLPIGRSPKLLATQAVLEADWPLPIPRHWFGWIVTGLAVSMGSNFWFDALRRITSVRSAGARPASSTATSERP</sequence>